<evidence type="ECO:0000313" key="1">
    <source>
        <dbReference type="EMBL" id="TVZ00543.1"/>
    </source>
</evidence>
<keyword evidence="2" id="KW-1185">Reference proteome</keyword>
<keyword evidence="1" id="KW-0808">Transferase</keyword>
<dbReference type="InterPro" id="IPR006764">
    <property type="entry name" value="SAM_dep_MeTrfase_SAV2177_type"/>
</dbReference>
<dbReference type="PIRSF" id="PIRSF017393">
    <property type="entry name" value="MTase_SAV2177"/>
    <property type="match status" value="1"/>
</dbReference>
<dbReference type="Pfam" id="PF04672">
    <property type="entry name" value="Methyltransf_19"/>
    <property type="match status" value="1"/>
</dbReference>
<dbReference type="AlphaFoldDB" id="A0A6P2BTK6"/>
<accession>A0A6P2BTK6</accession>
<comment type="caution">
    <text evidence="1">The sequence shown here is derived from an EMBL/GenBank/DDBJ whole genome shotgun (WGS) entry which is preliminary data.</text>
</comment>
<protein>
    <submittedName>
        <fullName evidence="1">SAM-dependent methyltransferase</fullName>
    </submittedName>
</protein>
<dbReference type="OrthoDB" id="4073278at2"/>
<evidence type="ECO:0000313" key="2">
    <source>
        <dbReference type="Proteomes" id="UP000460272"/>
    </source>
</evidence>
<proteinExistence type="predicted"/>
<dbReference type="Gene3D" id="3.40.50.150">
    <property type="entry name" value="Vaccinia Virus protein VP39"/>
    <property type="match status" value="1"/>
</dbReference>
<dbReference type="CDD" id="cd02440">
    <property type="entry name" value="AdoMet_MTases"/>
    <property type="match status" value="1"/>
</dbReference>
<organism evidence="1 2">
    <name type="scientific">Trebonia kvetii</name>
    <dbReference type="NCBI Taxonomy" id="2480626"/>
    <lineage>
        <taxon>Bacteria</taxon>
        <taxon>Bacillati</taxon>
        <taxon>Actinomycetota</taxon>
        <taxon>Actinomycetes</taxon>
        <taxon>Streptosporangiales</taxon>
        <taxon>Treboniaceae</taxon>
        <taxon>Trebonia</taxon>
    </lineage>
</organism>
<dbReference type="GO" id="GO:0032259">
    <property type="term" value="P:methylation"/>
    <property type="evidence" value="ECO:0007669"/>
    <property type="project" value="UniProtKB-KW"/>
</dbReference>
<dbReference type="Proteomes" id="UP000460272">
    <property type="component" value="Unassembled WGS sequence"/>
</dbReference>
<keyword evidence="1" id="KW-0489">Methyltransferase</keyword>
<sequence length="271" mass="29048">MTVTEQAGPDLDTSRPHPARIYDYLLGGKSNFAADRALAEKMLQETPGLRIAARENRAFLGRAVRYLAGEAGVRQFLDIGTGLPTTGNVHEVAQRIAPESRVVYTDNDPMVLAHARALLTSAPGGRTAYIHADLRDPAQILADPQVRNVLDFGKPLALVLVAVLHFLPDEDKPAEVVATLLDALPPGSYLVASHTALDHAPAPVAAMERAARAGGIRTQQRDSDDFARLAFPGLELVPPGVVLVSEWRPGNSILLPDPAQVNVYCGVARKP</sequence>
<gene>
    <name evidence="1" type="ORF">EAS64_38155</name>
</gene>
<dbReference type="GO" id="GO:0008168">
    <property type="term" value="F:methyltransferase activity"/>
    <property type="evidence" value="ECO:0007669"/>
    <property type="project" value="UniProtKB-KW"/>
</dbReference>
<reference evidence="1 2" key="1">
    <citation type="submission" date="2018-11" db="EMBL/GenBank/DDBJ databases">
        <title>Trebonia kvetii gen.nov., sp.nov., a novel acidophilic actinobacterium, and proposal of the new actinobacterial family Treboniaceae fam. nov.</title>
        <authorList>
            <person name="Rapoport D."/>
            <person name="Sagova-Mareckova M."/>
            <person name="Sedlacek I."/>
            <person name="Provaznik J."/>
            <person name="Kralova S."/>
            <person name="Pavlinic D."/>
            <person name="Benes V."/>
            <person name="Kopecky J."/>
        </authorList>
    </citation>
    <scope>NUCLEOTIDE SEQUENCE [LARGE SCALE GENOMIC DNA]</scope>
    <source>
        <strain evidence="1 2">15Tr583</strain>
    </source>
</reference>
<dbReference type="InterPro" id="IPR029063">
    <property type="entry name" value="SAM-dependent_MTases_sf"/>
</dbReference>
<name>A0A6P2BTK6_9ACTN</name>
<dbReference type="SUPFAM" id="SSF53335">
    <property type="entry name" value="S-adenosyl-L-methionine-dependent methyltransferases"/>
    <property type="match status" value="1"/>
</dbReference>
<dbReference type="EMBL" id="RPFW01000009">
    <property type="protein sequence ID" value="TVZ00543.1"/>
    <property type="molecule type" value="Genomic_DNA"/>
</dbReference>